<accession>A0A427XZM2</accession>
<reference evidence="1 2" key="1">
    <citation type="submission" date="2018-11" db="EMBL/GenBank/DDBJ databases">
        <title>Genome sequence of Apiotrichum porosum DSM 27194.</title>
        <authorList>
            <person name="Aliyu H."/>
            <person name="Gorte O."/>
            <person name="Ochsenreither K."/>
        </authorList>
    </citation>
    <scope>NUCLEOTIDE SEQUENCE [LARGE SCALE GENOMIC DNA]</scope>
    <source>
        <strain evidence="1 2">DSM 27194</strain>
    </source>
</reference>
<comment type="caution">
    <text evidence="1">The sequence shown here is derived from an EMBL/GenBank/DDBJ whole genome shotgun (WGS) entry which is preliminary data.</text>
</comment>
<evidence type="ECO:0000313" key="1">
    <source>
        <dbReference type="EMBL" id="RSH84272.1"/>
    </source>
</evidence>
<dbReference type="Proteomes" id="UP000279236">
    <property type="component" value="Unassembled WGS sequence"/>
</dbReference>
<keyword evidence="2" id="KW-1185">Reference proteome</keyword>
<dbReference type="EMBL" id="RSCE01000003">
    <property type="protein sequence ID" value="RSH84272.1"/>
    <property type="molecule type" value="Genomic_DNA"/>
</dbReference>
<dbReference type="AlphaFoldDB" id="A0A427XZM2"/>
<proteinExistence type="predicted"/>
<dbReference type="RefSeq" id="XP_028477720.1">
    <property type="nucleotide sequence ID" value="XM_028621268.1"/>
</dbReference>
<protein>
    <recommendedName>
        <fullName evidence="3">Cleavage/polyadenylation specificity factor A subunit N-terminal domain-containing protein</fullName>
    </recommendedName>
</protein>
<gene>
    <name evidence="1" type="ORF">EHS24_005786</name>
</gene>
<evidence type="ECO:0000313" key="2">
    <source>
        <dbReference type="Proteomes" id="UP000279236"/>
    </source>
</evidence>
<dbReference type="GeneID" id="39590329"/>
<organism evidence="1 2">
    <name type="scientific">Apiotrichum porosum</name>
    <dbReference type="NCBI Taxonomy" id="105984"/>
    <lineage>
        <taxon>Eukaryota</taxon>
        <taxon>Fungi</taxon>
        <taxon>Dikarya</taxon>
        <taxon>Basidiomycota</taxon>
        <taxon>Agaricomycotina</taxon>
        <taxon>Tremellomycetes</taxon>
        <taxon>Trichosporonales</taxon>
        <taxon>Trichosporonaceae</taxon>
        <taxon>Apiotrichum</taxon>
    </lineage>
</organism>
<evidence type="ECO:0008006" key="3">
    <source>
        <dbReference type="Google" id="ProtNLM"/>
    </source>
</evidence>
<name>A0A427XZM2_9TREE</name>
<sequence>MAGPAAQKLIALGDVSLKTMCIRSSSGDWAIVDGAVSALGEGVTVTRTLPLPVQPAGTTLFDVDGDAALVRTDGELFLIQPDGTTTLPIPGADMAKFVPAGILAAAPQDDDGHKLVLLTREGAVVAEHVDAEAKDAAASILVHPSGTAAVVELAMGQDGCVTLEADLRGGTLEVRPFVVSDDYVVSEFSGDGTRLLLSAHPNSGEAIAVMDWASRTIVDTLTAASVMPDEMEDAAFDLYASWVAPGCIVAATTQTGLHVVVTDGQLGTARLEPLPDFKPTPHPDDAEIMWLYPVSSRRFVARVWLDGEQMTRLYEVQASPRAHEG</sequence>
<dbReference type="SUPFAM" id="SSF82171">
    <property type="entry name" value="DPP6 N-terminal domain-like"/>
    <property type="match status" value="1"/>
</dbReference>